<evidence type="ECO:0000313" key="2">
    <source>
        <dbReference type="EMBL" id="PXX23792.1"/>
    </source>
</evidence>
<keyword evidence="1" id="KW-0802">TPR repeat</keyword>
<feature type="repeat" description="TPR" evidence="1">
    <location>
        <begin position="204"/>
        <end position="237"/>
    </location>
</feature>
<name>A0A318HZK7_BURPY</name>
<dbReference type="Gene3D" id="1.25.40.10">
    <property type="entry name" value="Tetratricopeptide repeat domain"/>
    <property type="match status" value="1"/>
</dbReference>
<sequence length="605" mass="67844">MTWLNKVEAMIPRGELIAAWRLLDAHRVMDSKRPQELVIASRLWCLRGRFEEARYLLDRALEVDAANVDALIERGRLAVRLGDDTGANGWFQRAWDEGARGDDWMVDWIDVLLRLGRHDDARDIAMVRCERAPEDAHTWFRLGLAHQQTRHHLQALDAYRHAMRLDPRLPMLRNNMGAAHLELRQYTEARELLEATLAEDPDHALAWTNLATALLRTGEIDDSLVAAERACALAPNYVSALQTYSYVLRELQAFPAALAVAERALALDPQNASLVWTRAMLQLMLGDYEQGWRSHEARWNGSPELRDVVPNMPAPRWNGEPLAGKTLFVWGEQGNGDVLQFARFVPAIAARVEQEGGTFVYCCFDSLHALLVRSLGDCVPTIVAHDQRPLPSFDFHLPLASIPFVLGIGLADLPGPAPYLKADREQTRAWDTRLKRDGQLRVGLVWTGSRSHQRNAMRSVDPLAYAQAFADVKDVTFVNLQLDAAADVQRMRDAGLELVDHTEDLTSFDDTAALVCSLDLVVTVCTSIAHLAGGLGVPVWLLLDVNPHWPWMSERTDSPWYPTARLYRQPAYGRWSPVLDALAGDLAEHAREHRKHAAIAGRTAA</sequence>
<accession>A0A318HZK7</accession>
<dbReference type="PANTHER" id="PTHR12558:SF13">
    <property type="entry name" value="CELL DIVISION CYCLE PROTEIN 27 HOMOLOG"/>
    <property type="match status" value="1"/>
</dbReference>
<feature type="repeat" description="TPR" evidence="1">
    <location>
        <begin position="170"/>
        <end position="203"/>
    </location>
</feature>
<dbReference type="Pfam" id="PF13432">
    <property type="entry name" value="TPR_16"/>
    <property type="match status" value="2"/>
</dbReference>
<dbReference type="RefSeq" id="WP_072444815.1">
    <property type="nucleotide sequence ID" value="NZ_QJJY01000033.1"/>
</dbReference>
<dbReference type="AlphaFoldDB" id="A0A318HZK7"/>
<feature type="repeat" description="TPR" evidence="1">
    <location>
        <begin position="136"/>
        <end position="169"/>
    </location>
</feature>
<dbReference type="InterPro" id="IPR019734">
    <property type="entry name" value="TPR_rpt"/>
</dbReference>
<dbReference type="Gene3D" id="3.40.50.2000">
    <property type="entry name" value="Glycogen Phosphorylase B"/>
    <property type="match status" value="1"/>
</dbReference>
<evidence type="ECO:0000313" key="3">
    <source>
        <dbReference type="Proteomes" id="UP000247755"/>
    </source>
</evidence>
<proteinExistence type="predicted"/>
<dbReference type="PROSITE" id="PS50005">
    <property type="entry name" value="TPR"/>
    <property type="match status" value="3"/>
</dbReference>
<gene>
    <name evidence="2" type="ORF">NA66_10338</name>
</gene>
<dbReference type="Proteomes" id="UP000247755">
    <property type="component" value="Unassembled WGS sequence"/>
</dbReference>
<dbReference type="PANTHER" id="PTHR12558">
    <property type="entry name" value="CELL DIVISION CYCLE 16,23,27"/>
    <property type="match status" value="1"/>
</dbReference>
<dbReference type="Pfam" id="PF13181">
    <property type="entry name" value="TPR_8"/>
    <property type="match status" value="1"/>
</dbReference>
<dbReference type="SUPFAM" id="SSF53756">
    <property type="entry name" value="UDP-Glycosyltransferase/glycogen phosphorylase"/>
    <property type="match status" value="1"/>
</dbReference>
<dbReference type="EMBL" id="QJJY01000033">
    <property type="protein sequence ID" value="PXX23792.1"/>
    <property type="molecule type" value="Genomic_DNA"/>
</dbReference>
<dbReference type="SUPFAM" id="SSF48452">
    <property type="entry name" value="TPR-like"/>
    <property type="match status" value="1"/>
</dbReference>
<dbReference type="SMART" id="SM00028">
    <property type="entry name" value="TPR"/>
    <property type="match status" value="5"/>
</dbReference>
<comment type="caution">
    <text evidence="2">The sequence shown here is derived from an EMBL/GenBank/DDBJ whole genome shotgun (WGS) entry which is preliminary data.</text>
</comment>
<reference evidence="2 3" key="1">
    <citation type="submission" date="2018-05" db="EMBL/GenBank/DDBJ databases">
        <title>Comparative genomics of bacterial root endophytes of switchgrass collected from native prairies over two seasons.</title>
        <authorList>
            <person name="Tang Y."/>
        </authorList>
    </citation>
    <scope>NUCLEOTIDE SEQUENCE [LARGE SCALE GENOMIC DNA]</scope>
    <source>
        <strain evidence="2 3">NFIX32</strain>
    </source>
</reference>
<protein>
    <submittedName>
        <fullName evidence="2">Tfp pilus assembly protein PilF</fullName>
    </submittedName>
</protein>
<dbReference type="InterPro" id="IPR011990">
    <property type="entry name" value="TPR-like_helical_dom_sf"/>
</dbReference>
<evidence type="ECO:0000256" key="1">
    <source>
        <dbReference type="PROSITE-ProRule" id="PRU00339"/>
    </source>
</evidence>
<organism evidence="2 3">
    <name type="scientific">Burkholderia pyrrocinia</name>
    <name type="common">Pseudomonas pyrrocinia</name>
    <dbReference type="NCBI Taxonomy" id="60550"/>
    <lineage>
        <taxon>Bacteria</taxon>
        <taxon>Pseudomonadati</taxon>
        <taxon>Pseudomonadota</taxon>
        <taxon>Betaproteobacteria</taxon>
        <taxon>Burkholderiales</taxon>
        <taxon>Burkholderiaceae</taxon>
        <taxon>Burkholderia</taxon>
        <taxon>Burkholderia cepacia complex</taxon>
    </lineage>
</organism>